<comment type="caution">
    <text evidence="1">The sequence shown here is derived from an EMBL/GenBank/DDBJ whole genome shotgun (WGS) entry which is preliminary data.</text>
</comment>
<proteinExistence type="predicted"/>
<sequence>MKARERRALLWIVIEMNVSESSTTRNRSVLAALGLCVTASATTIAATSPSATTSQRSGK</sequence>
<dbReference type="Proteomes" id="UP000319804">
    <property type="component" value="Unassembled WGS sequence"/>
</dbReference>
<dbReference type="RefSeq" id="WP_141380956.1">
    <property type="nucleotide sequence ID" value="NZ_BJNA01000040.1"/>
</dbReference>
<protein>
    <submittedName>
        <fullName evidence="1">Uncharacterized protein</fullName>
    </submittedName>
</protein>
<evidence type="ECO:0000313" key="2">
    <source>
        <dbReference type="Proteomes" id="UP000319804"/>
    </source>
</evidence>
<evidence type="ECO:0000313" key="1">
    <source>
        <dbReference type="EMBL" id="TQM91310.1"/>
    </source>
</evidence>
<reference evidence="1 2" key="1">
    <citation type="submission" date="2019-06" db="EMBL/GenBank/DDBJ databases">
        <title>Sequencing the genomes of 1000 actinobacteria strains.</title>
        <authorList>
            <person name="Klenk H.-P."/>
        </authorList>
    </citation>
    <scope>NUCLEOTIDE SEQUENCE [LARGE SCALE GENOMIC DNA]</scope>
    <source>
        <strain evidence="1 2">DSM 20427</strain>
    </source>
</reference>
<keyword evidence="2" id="KW-1185">Reference proteome</keyword>
<dbReference type="AlphaFoldDB" id="A0A4Y3UM52"/>
<gene>
    <name evidence="1" type="ORF">FHX68_2522</name>
</gene>
<dbReference type="EMBL" id="VFPS01000005">
    <property type="protein sequence ID" value="TQM91310.1"/>
    <property type="molecule type" value="Genomic_DNA"/>
</dbReference>
<name>A0A4Y3UM52_9MICO</name>
<accession>A0A4Y3UM52</accession>
<organism evidence="1 2">
    <name type="scientific">Microbacterium lacticum</name>
    <dbReference type="NCBI Taxonomy" id="33885"/>
    <lineage>
        <taxon>Bacteria</taxon>
        <taxon>Bacillati</taxon>
        <taxon>Actinomycetota</taxon>
        <taxon>Actinomycetes</taxon>
        <taxon>Micrococcales</taxon>
        <taxon>Microbacteriaceae</taxon>
        <taxon>Microbacterium</taxon>
    </lineage>
</organism>